<dbReference type="AlphaFoldDB" id="A0A146KGD5"/>
<gene>
    <name evidence="3" type="ORF">TPC1_12212</name>
</gene>
<dbReference type="EMBL" id="GDID01001662">
    <property type="protein sequence ID" value="JAP94944.1"/>
    <property type="molecule type" value="Transcribed_RNA"/>
</dbReference>
<organism evidence="3">
    <name type="scientific">Trepomonas sp. PC1</name>
    <dbReference type="NCBI Taxonomy" id="1076344"/>
    <lineage>
        <taxon>Eukaryota</taxon>
        <taxon>Metamonada</taxon>
        <taxon>Diplomonadida</taxon>
        <taxon>Hexamitidae</taxon>
        <taxon>Hexamitinae</taxon>
        <taxon>Trepomonas</taxon>
    </lineage>
</organism>
<evidence type="ECO:0000256" key="1">
    <source>
        <dbReference type="SAM" id="MobiDB-lite"/>
    </source>
</evidence>
<accession>A0A146KGD5</accession>
<evidence type="ECO:0000313" key="3">
    <source>
        <dbReference type="EMBL" id="JAP94944.1"/>
    </source>
</evidence>
<feature type="compositionally biased region" description="Basic and acidic residues" evidence="1">
    <location>
        <begin position="85"/>
        <end position="104"/>
    </location>
</feature>
<reference evidence="3" key="1">
    <citation type="submission" date="2015-07" db="EMBL/GenBank/DDBJ databases">
        <title>Adaptation to a free-living lifestyle via gene acquisitions in the diplomonad Trepomonas sp. PC1.</title>
        <authorList>
            <person name="Xu F."/>
            <person name="Jerlstrom-Hultqvist J."/>
            <person name="Kolisko M."/>
            <person name="Simpson A.G.B."/>
            <person name="Roger A.J."/>
            <person name="Svard S.G."/>
            <person name="Andersson J.O."/>
        </authorList>
    </citation>
    <scope>NUCLEOTIDE SEQUENCE</scope>
    <source>
        <strain evidence="3">PC1</strain>
    </source>
</reference>
<feature type="region of interest" description="Disordered" evidence="1">
    <location>
        <begin position="80"/>
        <end position="104"/>
    </location>
</feature>
<dbReference type="Gene3D" id="1.10.8.10">
    <property type="entry name" value="DNA helicase RuvA subunit, C-terminal domain"/>
    <property type="match status" value="1"/>
</dbReference>
<name>A0A146KGD5_9EUKA</name>
<dbReference type="Pfam" id="PF01849">
    <property type="entry name" value="NAC"/>
    <property type="match status" value="1"/>
</dbReference>
<dbReference type="InterPro" id="IPR002715">
    <property type="entry name" value="Nas_poly-pep-assoc_cplx_dom"/>
</dbReference>
<feature type="domain" description="NAC-A/B" evidence="2">
    <location>
        <begin position="16"/>
        <end position="63"/>
    </location>
</feature>
<proteinExistence type="predicted"/>
<protein>
    <submittedName>
        <fullName evidence="3">NAC domain-containing protein</fullName>
    </submittedName>
</protein>
<evidence type="ECO:0000259" key="2">
    <source>
        <dbReference type="Pfam" id="PF01849"/>
    </source>
</evidence>
<sequence>MAPKNMKQNKIDAEPLLAKLGAKKLEGCNKVSFYRGQDEYQIMQPVVFYNELTQTYYFIGEPRITNYQDSAQQIMQMFQNTQKSQHPENCDCDDHKHNKQEDVEEKFTKEDIKSVMEEGNVDETKARELLDQHKDVVNAVLACNNEKKQ</sequence>